<dbReference type="Gene3D" id="3.50.50.60">
    <property type="entry name" value="FAD/NAD(P)-binding domain"/>
    <property type="match status" value="2"/>
</dbReference>
<dbReference type="EMBL" id="KE356561">
    <property type="protein sequence ID" value="ERG96794.1"/>
    <property type="molecule type" value="Genomic_DNA"/>
</dbReference>
<feature type="compositionally biased region" description="Basic and acidic residues" evidence="1">
    <location>
        <begin position="8"/>
        <end position="17"/>
    </location>
</feature>
<dbReference type="AlphaFoldDB" id="U1N1Q7"/>
<protein>
    <submittedName>
        <fullName evidence="2">2-polyprenyl-6-methoxyphenol hydroxylase related FAD-dependent oxidoreductase</fullName>
    </submittedName>
</protein>
<gene>
    <name evidence="2" type="ORF">J07HQW2_03278</name>
</gene>
<reference evidence="2 3" key="1">
    <citation type="journal article" date="2013" name="PLoS ONE">
        <title>Assembly-driven community genomics of a hypersaline microbial ecosystem.</title>
        <authorList>
            <person name="Podell S."/>
            <person name="Ugalde J.A."/>
            <person name="Narasingarao P."/>
            <person name="Banfield J.F."/>
            <person name="Heidelberg K.B."/>
            <person name="Allen E.E."/>
        </authorList>
    </citation>
    <scope>NUCLEOTIDE SEQUENCE [LARGE SCALE GENOMIC DNA]</scope>
    <source>
        <strain evidence="3">J07HQW2</strain>
    </source>
</reference>
<evidence type="ECO:0000256" key="1">
    <source>
        <dbReference type="SAM" id="MobiDB-lite"/>
    </source>
</evidence>
<dbReference type="HOGENOM" id="CLU_675456_0_0_2"/>
<proteinExistence type="predicted"/>
<accession>U1N1Q7</accession>
<feature type="region of interest" description="Disordered" evidence="1">
    <location>
        <begin position="1"/>
        <end position="38"/>
    </location>
</feature>
<evidence type="ECO:0000313" key="3">
    <source>
        <dbReference type="Proteomes" id="UP000030710"/>
    </source>
</evidence>
<feature type="compositionally biased region" description="Basic and acidic residues" evidence="1">
    <location>
        <begin position="24"/>
        <end position="38"/>
    </location>
</feature>
<dbReference type="InterPro" id="IPR036188">
    <property type="entry name" value="FAD/NAD-bd_sf"/>
</dbReference>
<sequence length="417" mass="45320">MNIGSSQKQKDAAKKTETTTPTKTETETETRMGGDRDRQILIAGDGVTATLTAGFIKQAGLNPLLASVGADPIRTGSVVFWKPGLQLLERIGLRRPIERHGHGLRELVYHDTTKSTEKVTELSKTTSTEPSLVAISRSDLEDIFEWSIRERVETTDRVVSTITGTTDDGAGQTSSDSTACASFTDDITERFDAIVAEHSGVLATKTNAENSYGNVHTWSFNWPATTPAPANPIELWDTQTAAFIIPTGTDVWVRLVARDDTSAEAAIGVTKFKSRFGKLFNTVTDPFDELNQHDIQYGRVSDSHPVSIAMDGVALVGAGARSGVPGDRLCPTLGCEDAWVLADELAYGPEAVEQALSRYEQRRRQRMKELVNAVPTSPSRLPTDCSTFIRRLAGRRTIAFGNVFECSIPASVQSSIV</sequence>
<dbReference type="STRING" id="1238425.J07HQW2_03278"/>
<dbReference type="eggNOG" id="arCOG12125">
    <property type="taxonomic scope" value="Archaea"/>
</dbReference>
<dbReference type="PANTHER" id="PTHR46865">
    <property type="entry name" value="OXIDOREDUCTASE-RELATED"/>
    <property type="match status" value="1"/>
</dbReference>
<evidence type="ECO:0000313" key="2">
    <source>
        <dbReference type="EMBL" id="ERG96794.1"/>
    </source>
</evidence>
<name>U1N1Q7_9EURY</name>
<dbReference type="Proteomes" id="UP000030710">
    <property type="component" value="Unassembled WGS sequence"/>
</dbReference>
<organism evidence="2 3">
    <name type="scientific">Haloquadratum walsbyi J07HQW2</name>
    <dbReference type="NCBI Taxonomy" id="1238425"/>
    <lineage>
        <taxon>Archaea</taxon>
        <taxon>Methanobacteriati</taxon>
        <taxon>Methanobacteriota</taxon>
        <taxon>Stenosarchaea group</taxon>
        <taxon>Halobacteria</taxon>
        <taxon>Halobacteriales</taxon>
        <taxon>Haloferacaceae</taxon>
        <taxon>Haloquadratum</taxon>
    </lineage>
</organism>
<dbReference type="RefSeq" id="WP_021056256.1">
    <property type="nucleotide sequence ID" value="NZ_KE356561.1"/>
</dbReference>
<dbReference type="InterPro" id="IPR051704">
    <property type="entry name" value="FAD_aromatic-hydroxylase"/>
</dbReference>
<dbReference type="SUPFAM" id="SSF51905">
    <property type="entry name" value="FAD/NAD(P)-binding domain"/>
    <property type="match status" value="1"/>
</dbReference>